<evidence type="ECO:0000256" key="2">
    <source>
        <dbReference type="ARBA" id="ARBA00022692"/>
    </source>
</evidence>
<dbReference type="InterPro" id="IPR052954">
    <property type="entry name" value="GPCR-Ligand_Int"/>
</dbReference>
<gene>
    <name evidence="8" type="ORF">OKA104_LOCUS16515</name>
    <name evidence="7" type="ORF">VCS650_LOCUS30970</name>
</gene>
<dbReference type="PANTHER" id="PTHR46641">
    <property type="entry name" value="FMRFAMIDE RECEPTOR-RELATED"/>
    <property type="match status" value="1"/>
</dbReference>
<feature type="transmembrane region" description="Helical" evidence="5">
    <location>
        <begin position="20"/>
        <end position="40"/>
    </location>
</feature>
<dbReference type="SUPFAM" id="SSF81321">
    <property type="entry name" value="Family A G protein-coupled receptor-like"/>
    <property type="match status" value="1"/>
</dbReference>
<dbReference type="Proteomes" id="UP000663891">
    <property type="component" value="Unassembled WGS sequence"/>
</dbReference>
<protein>
    <recommendedName>
        <fullName evidence="6">G-protein coupled receptors family 1 profile domain-containing protein</fullName>
    </recommendedName>
</protein>
<feature type="transmembrane region" description="Helical" evidence="5">
    <location>
        <begin position="52"/>
        <end position="73"/>
    </location>
</feature>
<evidence type="ECO:0000256" key="3">
    <source>
        <dbReference type="ARBA" id="ARBA00022989"/>
    </source>
</evidence>
<organism evidence="7 9">
    <name type="scientific">Adineta steineri</name>
    <dbReference type="NCBI Taxonomy" id="433720"/>
    <lineage>
        <taxon>Eukaryota</taxon>
        <taxon>Metazoa</taxon>
        <taxon>Spiralia</taxon>
        <taxon>Gnathifera</taxon>
        <taxon>Rotifera</taxon>
        <taxon>Eurotatoria</taxon>
        <taxon>Bdelloidea</taxon>
        <taxon>Adinetida</taxon>
        <taxon>Adinetidae</taxon>
        <taxon>Adineta</taxon>
    </lineage>
</organism>
<proteinExistence type="predicted"/>
<dbReference type="InterPro" id="IPR017452">
    <property type="entry name" value="GPCR_Rhodpsn_7TM"/>
</dbReference>
<dbReference type="PANTHER" id="PTHR46641:SF18">
    <property type="entry name" value="G-PROTEIN COUPLED RECEPTORS FAMILY 1 PROFILE DOMAIN-CONTAINING PROTEIN"/>
    <property type="match status" value="1"/>
</dbReference>
<feature type="transmembrane region" description="Helical" evidence="5">
    <location>
        <begin position="93"/>
        <end position="112"/>
    </location>
</feature>
<reference evidence="7" key="1">
    <citation type="submission" date="2021-02" db="EMBL/GenBank/DDBJ databases">
        <authorList>
            <person name="Nowell W R."/>
        </authorList>
    </citation>
    <scope>NUCLEOTIDE SEQUENCE</scope>
</reference>
<keyword evidence="3 5" id="KW-1133">Transmembrane helix</keyword>
<keyword evidence="2 5" id="KW-0812">Transmembrane</keyword>
<comment type="caution">
    <text evidence="7">The sequence shown here is derived from an EMBL/GenBank/DDBJ whole genome shotgun (WGS) entry which is preliminary data.</text>
</comment>
<dbReference type="EMBL" id="CAJNON010000517">
    <property type="protein sequence ID" value="CAF1299627.1"/>
    <property type="molecule type" value="Genomic_DNA"/>
</dbReference>
<name>A0A815DM19_9BILA</name>
<evidence type="ECO:0000256" key="4">
    <source>
        <dbReference type="ARBA" id="ARBA00023136"/>
    </source>
</evidence>
<feature type="transmembrane region" description="Helical" evidence="5">
    <location>
        <begin position="232"/>
        <end position="253"/>
    </location>
</feature>
<evidence type="ECO:0000256" key="5">
    <source>
        <dbReference type="SAM" id="Phobius"/>
    </source>
</evidence>
<evidence type="ECO:0000259" key="6">
    <source>
        <dbReference type="PROSITE" id="PS50262"/>
    </source>
</evidence>
<evidence type="ECO:0000313" key="7">
    <source>
        <dbReference type="EMBL" id="CAF1299627.1"/>
    </source>
</evidence>
<feature type="transmembrane region" description="Helical" evidence="5">
    <location>
        <begin position="178"/>
        <end position="202"/>
    </location>
</feature>
<feature type="transmembrane region" description="Helical" evidence="5">
    <location>
        <begin position="132"/>
        <end position="153"/>
    </location>
</feature>
<dbReference type="EMBL" id="CAJOAY010000952">
    <property type="protein sequence ID" value="CAF3765764.1"/>
    <property type="molecule type" value="Genomic_DNA"/>
</dbReference>
<accession>A0A815DM19</accession>
<sequence length="341" mass="40400">MTSFDIDVLNNICVYLHRYISPILYIIGNYGTIVSVIIFFKKSWKKNVCVFYFLICLLINFGYINSTLIGSIFTQGYNIYLHNSSIILCKISYYLTFLFGSLFPNNIILASIDRLLISSQNTDTRLYSSKRLAYFSISTSTLLWIIFYIHVLIKINIYEIYPFVFICYYETSGFYFEFISYTNFIIVICFSIILIILSILTFKNVRDIRTISRLQRHQFRTMNKKDFQLLRCLYIHNIVFIIFNIFPSAYYVYVAATKGQTRTLYQQAIDNFLNGFSIFLHHIPYCTSFFIFLCVSKAFRQEIKRLIYKICGKQLRLQREDENRQANNRELNVVSIVELPF</sequence>
<dbReference type="GO" id="GO:0016020">
    <property type="term" value="C:membrane"/>
    <property type="evidence" value="ECO:0007669"/>
    <property type="project" value="UniProtKB-SubCell"/>
</dbReference>
<feature type="transmembrane region" description="Helical" evidence="5">
    <location>
        <begin position="273"/>
        <end position="295"/>
    </location>
</feature>
<keyword evidence="4 5" id="KW-0472">Membrane</keyword>
<dbReference type="PROSITE" id="PS50262">
    <property type="entry name" value="G_PROTEIN_RECEP_F1_2"/>
    <property type="match status" value="1"/>
</dbReference>
<dbReference type="Gene3D" id="1.20.1070.10">
    <property type="entry name" value="Rhodopsin 7-helix transmembrane proteins"/>
    <property type="match status" value="1"/>
</dbReference>
<dbReference type="Proteomes" id="UP000663881">
    <property type="component" value="Unassembled WGS sequence"/>
</dbReference>
<dbReference type="OrthoDB" id="10018669at2759"/>
<comment type="subcellular location">
    <subcellularLocation>
        <location evidence="1">Membrane</location>
    </subcellularLocation>
</comment>
<evidence type="ECO:0000313" key="8">
    <source>
        <dbReference type="EMBL" id="CAF3765764.1"/>
    </source>
</evidence>
<evidence type="ECO:0000256" key="1">
    <source>
        <dbReference type="ARBA" id="ARBA00004370"/>
    </source>
</evidence>
<feature type="domain" description="G-protein coupled receptors family 1 profile" evidence="6">
    <location>
        <begin position="31"/>
        <end position="292"/>
    </location>
</feature>
<dbReference type="AlphaFoldDB" id="A0A815DM19"/>
<evidence type="ECO:0000313" key="9">
    <source>
        <dbReference type="Proteomes" id="UP000663891"/>
    </source>
</evidence>